<sequence>MQIPLAAVEPDDLVSVRVSDTFTIELRTPPVGDATVVQHGRRFLRAWKTLPRFAAVASPDDTVELLQRHGDGQPARHPHGWAITRPDLSEPMHYFRETSSLCGEVIGYAGLCYPRFDAGFFPEGMTLCSACQASIREGVSS</sequence>
<dbReference type="PATRIC" id="fig|273678.4.peg.38"/>
<reference evidence="1 2" key="1">
    <citation type="submission" date="2015-02" db="EMBL/GenBank/DDBJ databases">
        <title>Draft genome sequences of ten Microbacterium spp. with emphasis on heavy metal contaminated environments.</title>
        <authorList>
            <person name="Corretto E."/>
        </authorList>
    </citation>
    <scope>NUCLEOTIDE SEQUENCE [LARGE SCALE GENOMIC DNA]</scope>
    <source>
        <strain evidence="1 2">SA35</strain>
    </source>
</reference>
<gene>
    <name evidence="1" type="ORF">RS84_00042</name>
</gene>
<comment type="caution">
    <text evidence="1">The sequence shown here is derived from an EMBL/GenBank/DDBJ whole genome shotgun (WGS) entry which is preliminary data.</text>
</comment>
<name>A0A0M2HYP5_9MICO</name>
<dbReference type="Proteomes" id="UP000033900">
    <property type="component" value="Unassembled WGS sequence"/>
</dbReference>
<proteinExistence type="predicted"/>
<protein>
    <submittedName>
        <fullName evidence="1">Uncharacterized protein</fullName>
    </submittedName>
</protein>
<keyword evidence="2" id="KW-1185">Reference proteome</keyword>
<accession>A0A0M2HYP5</accession>
<evidence type="ECO:0000313" key="1">
    <source>
        <dbReference type="EMBL" id="KJL49568.1"/>
    </source>
</evidence>
<dbReference type="AlphaFoldDB" id="A0A0M2HYP5"/>
<dbReference type="EMBL" id="JYJB01000002">
    <property type="protein sequence ID" value="KJL49568.1"/>
    <property type="molecule type" value="Genomic_DNA"/>
</dbReference>
<dbReference type="STRING" id="273678.RS84_00042"/>
<organism evidence="1 2">
    <name type="scientific">Microbacterium hydrocarbonoxydans</name>
    <dbReference type="NCBI Taxonomy" id="273678"/>
    <lineage>
        <taxon>Bacteria</taxon>
        <taxon>Bacillati</taxon>
        <taxon>Actinomycetota</taxon>
        <taxon>Actinomycetes</taxon>
        <taxon>Micrococcales</taxon>
        <taxon>Microbacteriaceae</taxon>
        <taxon>Microbacterium</taxon>
    </lineage>
</organism>
<evidence type="ECO:0000313" key="2">
    <source>
        <dbReference type="Proteomes" id="UP000033900"/>
    </source>
</evidence>